<sequence>MIRLINGSYICRLNHHELKIIYKGNNECEIYLRGEFQGRANFDYVKMKLNSIEKRWDTMNIKKYQYKELTSEFDVTI</sequence>
<reference evidence="1 2" key="1">
    <citation type="submission" date="2021-01" db="EMBL/GenBank/DDBJ databases">
        <title>Genome Sequencing of Type Strains.</title>
        <authorList>
            <person name="Lemaire J.F."/>
            <person name="Inderbitzin P."/>
            <person name="Collins S.B."/>
            <person name="Wespe N."/>
            <person name="Knight-Connoni V."/>
        </authorList>
    </citation>
    <scope>NUCLEOTIDE SEQUENCE [LARGE SCALE GENOMIC DNA]</scope>
    <source>
        <strain evidence="1 2">DSM 23009</strain>
    </source>
</reference>
<dbReference type="Proteomes" id="UP001296923">
    <property type="component" value="Unassembled WGS sequence"/>
</dbReference>
<organism evidence="1 2">
    <name type="scientific">Fictibacillus nanhaiensis</name>
    <dbReference type="NCBI Taxonomy" id="742169"/>
    <lineage>
        <taxon>Bacteria</taxon>
        <taxon>Bacillati</taxon>
        <taxon>Bacillota</taxon>
        <taxon>Bacilli</taxon>
        <taxon>Bacillales</taxon>
        <taxon>Fictibacillaceae</taxon>
        <taxon>Fictibacillus</taxon>
    </lineage>
</organism>
<keyword evidence="2" id="KW-1185">Reference proteome</keyword>
<protein>
    <submittedName>
        <fullName evidence="1">Uncharacterized protein</fullName>
    </submittedName>
</protein>
<dbReference type="EMBL" id="JAFHKR010000038">
    <property type="protein sequence ID" value="MBN3553972.1"/>
    <property type="molecule type" value="Genomic_DNA"/>
</dbReference>
<evidence type="ECO:0000313" key="2">
    <source>
        <dbReference type="Proteomes" id="UP001296923"/>
    </source>
</evidence>
<evidence type="ECO:0000313" key="1">
    <source>
        <dbReference type="EMBL" id="MBN3553972.1"/>
    </source>
</evidence>
<proteinExistence type="predicted"/>
<accession>A0ABS2ZP71</accession>
<name>A0ABS2ZP71_9BACL</name>
<dbReference type="RefSeq" id="WP_205725038.1">
    <property type="nucleotide sequence ID" value="NZ_JAFHKR010000038.1"/>
</dbReference>
<comment type="caution">
    <text evidence="1">The sequence shown here is derived from an EMBL/GenBank/DDBJ whole genome shotgun (WGS) entry which is preliminary data.</text>
</comment>
<gene>
    <name evidence="1" type="ORF">JYA63_06835</name>
</gene>